<accession>A0A1J5SD19</accession>
<dbReference type="EMBL" id="MLJW01000077">
    <property type="protein sequence ID" value="OIR02093.1"/>
    <property type="molecule type" value="Genomic_DNA"/>
</dbReference>
<name>A0A1J5SD19_9ZZZZ</name>
<organism evidence="1">
    <name type="scientific">mine drainage metagenome</name>
    <dbReference type="NCBI Taxonomy" id="410659"/>
    <lineage>
        <taxon>unclassified sequences</taxon>
        <taxon>metagenomes</taxon>
        <taxon>ecological metagenomes</taxon>
    </lineage>
</organism>
<reference evidence="1" key="1">
    <citation type="submission" date="2016-10" db="EMBL/GenBank/DDBJ databases">
        <title>Sequence of Gallionella enrichment culture.</title>
        <authorList>
            <person name="Poehlein A."/>
            <person name="Muehling M."/>
            <person name="Daniel R."/>
        </authorList>
    </citation>
    <scope>NUCLEOTIDE SEQUENCE</scope>
</reference>
<gene>
    <name evidence="1" type="ORF">GALL_157110</name>
</gene>
<protein>
    <recommendedName>
        <fullName evidence="2">Beta-ketoacyl synthase N-terminal domain-containing protein</fullName>
    </recommendedName>
</protein>
<comment type="caution">
    <text evidence="1">The sequence shown here is derived from an EMBL/GenBank/DDBJ whole genome shotgun (WGS) entry which is preliminary data.</text>
</comment>
<sequence>MKIFTISGRCLAAPPPADWREQLAQMLGSKPRRIGTWAELGLFGALRCMADAGETTLPQEAQIWLGSRRGTHAATADVLEQLRDDLPMPLAFLQTQPSQLLALLAAQMGWQGHACFMAGASPQALLRLAAAQASQGGVLLGWVDEMEGGESNWLRLLPCDTTAGRDVSAMPAAAMFSGQASHLRLAHGGPEAE</sequence>
<evidence type="ECO:0000313" key="1">
    <source>
        <dbReference type="EMBL" id="OIR02093.1"/>
    </source>
</evidence>
<dbReference type="AlphaFoldDB" id="A0A1J5SD19"/>
<evidence type="ECO:0008006" key="2">
    <source>
        <dbReference type="Google" id="ProtNLM"/>
    </source>
</evidence>
<proteinExistence type="predicted"/>